<reference evidence="1 2" key="1">
    <citation type="submission" date="2015-09" db="EMBL/GenBank/DDBJ databases">
        <title>Draft genome of the parasitic nematode Teladorsagia circumcincta isolate WARC Sus (inbred).</title>
        <authorList>
            <person name="Mitreva M."/>
        </authorList>
    </citation>
    <scope>NUCLEOTIDE SEQUENCE [LARGE SCALE GENOMIC DNA]</scope>
    <source>
        <strain evidence="1 2">S</strain>
    </source>
</reference>
<name>A0A2G9UTK8_TELCI</name>
<evidence type="ECO:0000313" key="2">
    <source>
        <dbReference type="Proteomes" id="UP000230423"/>
    </source>
</evidence>
<sequence>MAALVDSECSADTVAWEAMAAWAAMAWAWDMAALVDSECSADTVAWEAMAAWAAMAWAWDMAALVDMAWADVVVDVDSANNRRSVLRQYFHHFFVFLPQLID</sequence>
<gene>
    <name evidence="1" type="ORF">TELCIR_04460</name>
</gene>
<proteinExistence type="predicted"/>
<accession>A0A2G9UTK8</accession>
<protein>
    <submittedName>
        <fullName evidence="1">Uncharacterized protein</fullName>
    </submittedName>
</protein>
<organism evidence="1 2">
    <name type="scientific">Teladorsagia circumcincta</name>
    <name type="common">Brown stomach worm</name>
    <name type="synonym">Ostertagia circumcincta</name>
    <dbReference type="NCBI Taxonomy" id="45464"/>
    <lineage>
        <taxon>Eukaryota</taxon>
        <taxon>Metazoa</taxon>
        <taxon>Ecdysozoa</taxon>
        <taxon>Nematoda</taxon>
        <taxon>Chromadorea</taxon>
        <taxon>Rhabditida</taxon>
        <taxon>Rhabditina</taxon>
        <taxon>Rhabditomorpha</taxon>
        <taxon>Strongyloidea</taxon>
        <taxon>Trichostrongylidae</taxon>
        <taxon>Teladorsagia</taxon>
    </lineage>
</organism>
<keyword evidence="2" id="KW-1185">Reference proteome</keyword>
<dbReference type="EMBL" id="KZ345429">
    <property type="protein sequence ID" value="PIO73564.1"/>
    <property type="molecule type" value="Genomic_DNA"/>
</dbReference>
<dbReference type="Proteomes" id="UP000230423">
    <property type="component" value="Unassembled WGS sequence"/>
</dbReference>
<dbReference type="AlphaFoldDB" id="A0A2G9UTK8"/>
<evidence type="ECO:0000313" key="1">
    <source>
        <dbReference type="EMBL" id="PIO73564.1"/>
    </source>
</evidence>